<gene>
    <name evidence="3" type="ORF">WJ96_20430</name>
</gene>
<dbReference type="InterPro" id="IPR000259">
    <property type="entry name" value="Adhesion_dom_fimbrial"/>
</dbReference>
<dbReference type="InterPro" id="IPR008966">
    <property type="entry name" value="Adhesion_dom_sf"/>
</dbReference>
<evidence type="ECO:0000259" key="2">
    <source>
        <dbReference type="Pfam" id="PF00419"/>
    </source>
</evidence>
<evidence type="ECO:0000256" key="1">
    <source>
        <dbReference type="ARBA" id="ARBA00022729"/>
    </source>
</evidence>
<organism evidence="3 4">
    <name type="scientific">Burkholderia ubonensis</name>
    <dbReference type="NCBI Taxonomy" id="101571"/>
    <lineage>
        <taxon>Bacteria</taxon>
        <taxon>Pseudomonadati</taxon>
        <taxon>Pseudomonadota</taxon>
        <taxon>Betaproteobacteria</taxon>
        <taxon>Burkholderiales</taxon>
        <taxon>Burkholderiaceae</taxon>
        <taxon>Burkholderia</taxon>
        <taxon>Burkholderia cepacia complex</taxon>
    </lineage>
</organism>
<dbReference type="SUPFAM" id="SSF49401">
    <property type="entry name" value="Bacterial adhesins"/>
    <property type="match status" value="1"/>
</dbReference>
<dbReference type="GO" id="GO:0043709">
    <property type="term" value="P:cell adhesion involved in single-species biofilm formation"/>
    <property type="evidence" value="ECO:0007669"/>
    <property type="project" value="TreeGrafter"/>
</dbReference>
<keyword evidence="1" id="KW-0732">Signal</keyword>
<evidence type="ECO:0000313" key="4">
    <source>
        <dbReference type="Proteomes" id="UP000056453"/>
    </source>
</evidence>
<dbReference type="Gene3D" id="2.60.40.1090">
    <property type="entry name" value="Fimbrial-type adhesion domain"/>
    <property type="match status" value="1"/>
</dbReference>
<dbReference type="InterPro" id="IPR036937">
    <property type="entry name" value="Adhesion_dom_fimbrial_sf"/>
</dbReference>
<evidence type="ECO:0000313" key="3">
    <source>
        <dbReference type="EMBL" id="KVP89363.1"/>
    </source>
</evidence>
<keyword evidence="4" id="KW-1185">Reference proteome</keyword>
<dbReference type="AlphaFoldDB" id="A0AAW3MK57"/>
<protein>
    <recommendedName>
        <fullName evidence="2">Fimbrial-type adhesion domain-containing protein</fullName>
    </recommendedName>
</protein>
<dbReference type="EMBL" id="LPBJ01000095">
    <property type="protein sequence ID" value="KVP89363.1"/>
    <property type="molecule type" value="Genomic_DNA"/>
</dbReference>
<proteinExistence type="predicted"/>
<feature type="domain" description="Fimbrial-type adhesion" evidence="2">
    <location>
        <begin position="28"/>
        <end position="168"/>
    </location>
</feature>
<accession>A0AAW3MK57</accession>
<dbReference type="Pfam" id="PF00419">
    <property type="entry name" value="Fimbrial"/>
    <property type="match status" value="1"/>
</dbReference>
<reference evidence="3 4" key="1">
    <citation type="submission" date="2015-11" db="EMBL/GenBank/DDBJ databases">
        <title>Expanding the genomic diversity of Burkholderia species for the development of highly accurate diagnostics.</title>
        <authorList>
            <person name="Sahl J."/>
            <person name="Keim P."/>
            <person name="Wagner D."/>
        </authorList>
    </citation>
    <scope>NUCLEOTIDE SEQUENCE [LARGE SCALE GENOMIC DNA]</scope>
    <source>
        <strain evidence="3 4">MSMB1808WGS</strain>
    </source>
</reference>
<dbReference type="Proteomes" id="UP000056453">
    <property type="component" value="Unassembled WGS sequence"/>
</dbReference>
<dbReference type="GO" id="GO:0009289">
    <property type="term" value="C:pilus"/>
    <property type="evidence" value="ECO:0007669"/>
    <property type="project" value="InterPro"/>
</dbReference>
<comment type="caution">
    <text evidence="3">The sequence shown here is derived from an EMBL/GenBank/DDBJ whole genome shotgun (WGS) entry which is preliminary data.</text>
</comment>
<dbReference type="PANTHER" id="PTHR33420">
    <property type="entry name" value="FIMBRIAL SUBUNIT ELFA-RELATED"/>
    <property type="match status" value="1"/>
</dbReference>
<dbReference type="InterPro" id="IPR050263">
    <property type="entry name" value="Bact_Fimbrial_Adh_Pro"/>
</dbReference>
<name>A0AAW3MK57_9BURK</name>
<sequence>MPVFKIGDYRPDNPDTFTVGGLNNIRFVANTCTVDAQSSRIQAPLGTVRVQDFTGRHSYTTEKSFQPIRLNCGADLAGAYNVSLTFNATPDPGNAPGVLALTPDAGVATGVGIQLLMNGAPVAWGKSVKIGATPDPTLSVPLTARYYQTGDRITAGVANGTATFVVNYN</sequence>
<dbReference type="PANTHER" id="PTHR33420:SF3">
    <property type="entry name" value="FIMBRIAL SUBUNIT ELFA"/>
    <property type="match status" value="1"/>
</dbReference>